<reference evidence="4 5" key="1">
    <citation type="submission" date="2010-07" db="EMBL/GenBank/DDBJ databases">
        <authorList>
            <person name="Muzny D."/>
            <person name="Qin X."/>
            <person name="Deng J."/>
            <person name="Jiang H."/>
            <person name="Liu Y."/>
            <person name="Qu J."/>
            <person name="Song X.-Z."/>
            <person name="Zhang L."/>
            <person name="Thornton R."/>
            <person name="Coyle M."/>
            <person name="Francisco L."/>
            <person name="Jackson L."/>
            <person name="Javaid M."/>
            <person name="Korchina V."/>
            <person name="Kovar C."/>
            <person name="Mata R."/>
            <person name="Mathew T."/>
            <person name="Ngo R."/>
            <person name="Nguyen L."/>
            <person name="Nguyen N."/>
            <person name="Okwuonu G."/>
            <person name="Ongeri F."/>
            <person name="Pham C."/>
            <person name="Simmons D."/>
            <person name="Wilczek-Boney K."/>
            <person name="Hale W."/>
            <person name="Jakkamsetti A."/>
            <person name="Pham P."/>
            <person name="Ruth R."/>
            <person name="San Lucas F."/>
            <person name="Warren J."/>
            <person name="Zhang J."/>
            <person name="Zhao Z."/>
            <person name="Zhou C."/>
            <person name="Zhu D."/>
            <person name="Lee S."/>
            <person name="Bess C."/>
            <person name="Blankenburg K."/>
            <person name="Forbes L."/>
            <person name="Fu Q."/>
            <person name="Gubbala S."/>
            <person name="Hirani K."/>
            <person name="Jayaseelan J.C."/>
            <person name="Lara F."/>
            <person name="Munidasa M."/>
            <person name="Palculict T."/>
            <person name="Patil S."/>
            <person name="Pu L.-L."/>
            <person name="Saada N."/>
            <person name="Tang L."/>
            <person name="Weissenberger G."/>
            <person name="Zhu Y."/>
            <person name="Hemphill L."/>
            <person name="Shang Y."/>
            <person name="Youmans B."/>
            <person name="Ayvaz T."/>
            <person name="Ross M."/>
            <person name="Santibanez J."/>
            <person name="Aqrawi P."/>
            <person name="Gross S."/>
            <person name="Joshi V."/>
            <person name="Fowler G."/>
            <person name="Nazareth L."/>
            <person name="Reid J."/>
            <person name="Worley K."/>
            <person name="Petrosino J."/>
            <person name="Highlander S."/>
            <person name="Gibbs R."/>
        </authorList>
    </citation>
    <scope>NUCLEOTIDE SEQUENCE [LARGE SCALE GENOMIC DNA]</scope>
    <source>
        <strain evidence="4 5">ATCC BAA-1640</strain>
    </source>
</reference>
<evidence type="ECO:0000256" key="1">
    <source>
        <dbReference type="ARBA" id="ARBA00023125"/>
    </source>
</evidence>
<dbReference type="PANTHER" id="PTHR43479">
    <property type="entry name" value="ACREF/ENVCD OPERON REPRESSOR-RELATED"/>
    <property type="match status" value="1"/>
</dbReference>
<dbReference type="InterPro" id="IPR009057">
    <property type="entry name" value="Homeodomain-like_sf"/>
</dbReference>
<keyword evidence="1 2" id="KW-0238">DNA-binding</keyword>
<dbReference type="Pfam" id="PF14278">
    <property type="entry name" value="TetR_C_8"/>
    <property type="match status" value="1"/>
</dbReference>
<proteinExistence type="predicted"/>
<evidence type="ECO:0000313" key="5">
    <source>
        <dbReference type="Proteomes" id="UP000003280"/>
    </source>
</evidence>
<dbReference type="AlphaFoldDB" id="E0NM08"/>
<dbReference type="PROSITE" id="PS50977">
    <property type="entry name" value="HTH_TETR_2"/>
    <property type="match status" value="1"/>
</dbReference>
<dbReference type="InterPro" id="IPR001647">
    <property type="entry name" value="HTH_TetR"/>
</dbReference>
<accession>E0NM08</accession>
<dbReference type="InterPro" id="IPR039532">
    <property type="entry name" value="TetR_C_Firmicutes"/>
</dbReference>
<evidence type="ECO:0000259" key="3">
    <source>
        <dbReference type="PROSITE" id="PS50977"/>
    </source>
</evidence>
<dbReference type="STRING" id="862517.HMPREF9225_1197"/>
<evidence type="ECO:0000313" key="4">
    <source>
        <dbReference type="EMBL" id="EFM25063.1"/>
    </source>
</evidence>
<dbReference type="InterPro" id="IPR050624">
    <property type="entry name" value="HTH-type_Tx_Regulator"/>
</dbReference>
<evidence type="ECO:0000256" key="2">
    <source>
        <dbReference type="PROSITE-ProRule" id="PRU00335"/>
    </source>
</evidence>
<feature type="domain" description="HTH tetR-type" evidence="3">
    <location>
        <begin position="16"/>
        <end position="76"/>
    </location>
</feature>
<organism evidence="4 5">
    <name type="scientific">Peptoniphilus duerdenii ATCC BAA-1640</name>
    <dbReference type="NCBI Taxonomy" id="862517"/>
    <lineage>
        <taxon>Bacteria</taxon>
        <taxon>Bacillati</taxon>
        <taxon>Bacillota</taxon>
        <taxon>Tissierellia</taxon>
        <taxon>Tissierellales</taxon>
        <taxon>Peptoniphilaceae</taxon>
        <taxon>Peptoniphilus</taxon>
    </lineage>
</organism>
<name>E0NM08_9FIRM</name>
<dbReference type="Proteomes" id="UP000003280">
    <property type="component" value="Unassembled WGS sequence"/>
</dbReference>
<dbReference type="eggNOG" id="COG1309">
    <property type="taxonomic scope" value="Bacteria"/>
</dbReference>
<dbReference type="GO" id="GO:0003677">
    <property type="term" value="F:DNA binding"/>
    <property type="evidence" value="ECO:0007669"/>
    <property type="project" value="UniProtKB-UniRule"/>
</dbReference>
<comment type="caution">
    <text evidence="4">The sequence shown here is derived from an EMBL/GenBank/DDBJ whole genome shotgun (WGS) entry which is preliminary data.</text>
</comment>
<dbReference type="PANTHER" id="PTHR43479:SF7">
    <property type="entry name" value="TETR-FAMILY TRANSCRIPTIONAL REGULATOR"/>
    <property type="match status" value="1"/>
</dbReference>
<keyword evidence="5" id="KW-1185">Reference proteome</keyword>
<dbReference type="HOGENOM" id="CLU_087539_2_1_9"/>
<protein>
    <recommendedName>
        <fullName evidence="3">HTH tetR-type domain-containing protein</fullName>
    </recommendedName>
</protein>
<gene>
    <name evidence="4" type="ORF">HMPREF9225_1197</name>
</gene>
<dbReference type="SUPFAM" id="SSF46689">
    <property type="entry name" value="Homeodomain-like"/>
    <property type="match status" value="1"/>
</dbReference>
<dbReference type="EMBL" id="AEEH01000044">
    <property type="protein sequence ID" value="EFM25063.1"/>
    <property type="molecule type" value="Genomic_DNA"/>
</dbReference>
<feature type="DNA-binding region" description="H-T-H motif" evidence="2">
    <location>
        <begin position="39"/>
        <end position="58"/>
    </location>
</feature>
<dbReference type="Gene3D" id="1.10.357.10">
    <property type="entry name" value="Tetracycline Repressor, domain 2"/>
    <property type="match status" value="1"/>
</dbReference>
<sequence length="212" mass="24820">MGILYIMKWGDILAKNYTKDLIRNEFINLLNKKTLNNVTVTELARNCSIERKTFYYHYENLTELVKEIFQEELLVVVDEFNETLSWEDSFVLAAKFILENKKAIKHLYQSDYKDDVEKYVFSIAGEIMNKYVDLVSEDTKAKEVDKRLIAYFYQCALSSALIQWVATDMKSDPAIMTERIGKLMDGNILLSLKRSENLENITDNFTQYIDLV</sequence>